<dbReference type="GO" id="GO:0051015">
    <property type="term" value="F:actin filament binding"/>
    <property type="evidence" value="ECO:0007669"/>
    <property type="project" value="InterPro"/>
</dbReference>
<evidence type="ECO:0000313" key="13">
    <source>
        <dbReference type="Proteomes" id="UP001181693"/>
    </source>
</evidence>
<evidence type="ECO:0000256" key="1">
    <source>
        <dbReference type="ARBA" id="ARBA00004245"/>
    </source>
</evidence>
<evidence type="ECO:0000256" key="9">
    <source>
        <dbReference type="SAM" id="MobiDB-lite"/>
    </source>
</evidence>
<evidence type="ECO:0000259" key="11">
    <source>
        <dbReference type="PROSITE" id="PS51307"/>
    </source>
</evidence>
<dbReference type="GO" id="GO:0043296">
    <property type="term" value="C:apical junction complex"/>
    <property type="evidence" value="ECO:0007669"/>
    <property type="project" value="TreeGrafter"/>
</dbReference>
<evidence type="ECO:0000256" key="5">
    <source>
        <dbReference type="ARBA" id="ARBA00022553"/>
    </source>
</evidence>
<dbReference type="Pfam" id="PF08687">
    <property type="entry name" value="ASD2"/>
    <property type="match status" value="1"/>
</dbReference>
<keyword evidence="4" id="KW-0963">Cytoplasm</keyword>
<feature type="region of interest" description="Disordered" evidence="9">
    <location>
        <begin position="583"/>
        <end position="603"/>
    </location>
</feature>
<evidence type="ECO:0000256" key="3">
    <source>
        <dbReference type="ARBA" id="ARBA00022473"/>
    </source>
</evidence>
<evidence type="ECO:0000256" key="6">
    <source>
        <dbReference type="ARBA" id="ARBA00023203"/>
    </source>
</evidence>
<accession>A0AAV3A5B7</accession>
<evidence type="ECO:0008006" key="14">
    <source>
        <dbReference type="Google" id="ProtNLM"/>
    </source>
</evidence>
<feature type="region of interest" description="Disordered" evidence="9">
    <location>
        <begin position="860"/>
        <end position="891"/>
    </location>
</feature>
<dbReference type="PANTHER" id="PTHR15012:SF35">
    <property type="entry name" value="PROTEIN SHROOM4"/>
    <property type="match status" value="1"/>
</dbReference>
<dbReference type="GO" id="GO:0016324">
    <property type="term" value="C:apical plasma membrane"/>
    <property type="evidence" value="ECO:0007669"/>
    <property type="project" value="TreeGrafter"/>
</dbReference>
<feature type="compositionally biased region" description="Basic and acidic residues" evidence="9">
    <location>
        <begin position="1201"/>
        <end position="1210"/>
    </location>
</feature>
<keyword evidence="6" id="KW-0009">Actin-binding</keyword>
<feature type="domain" description="PDZ" evidence="10">
    <location>
        <begin position="12"/>
        <end position="94"/>
    </location>
</feature>
<feature type="region of interest" description="Disordered" evidence="9">
    <location>
        <begin position="1201"/>
        <end position="1394"/>
    </location>
</feature>
<dbReference type="GO" id="GO:0030864">
    <property type="term" value="C:cortical actin cytoskeleton"/>
    <property type="evidence" value="ECO:0007669"/>
    <property type="project" value="TreeGrafter"/>
</dbReference>
<evidence type="ECO:0000256" key="4">
    <source>
        <dbReference type="ARBA" id="ARBA00022490"/>
    </source>
</evidence>
<comment type="caution">
    <text evidence="12">The sequence shown here is derived from an EMBL/GenBank/DDBJ whole genome shotgun (WGS) entry which is preliminary data.</text>
</comment>
<protein>
    <recommendedName>
        <fullName evidence="14">Protein Shroom4</fullName>
    </recommendedName>
</protein>
<feature type="compositionally biased region" description="Polar residues" evidence="9">
    <location>
        <begin position="1277"/>
        <end position="1298"/>
    </location>
</feature>
<dbReference type="SUPFAM" id="SSF50156">
    <property type="entry name" value="PDZ domain-like"/>
    <property type="match status" value="1"/>
</dbReference>
<dbReference type="EMBL" id="DYDO01000007">
    <property type="protein sequence ID" value="DBA21804.1"/>
    <property type="molecule type" value="Genomic_DNA"/>
</dbReference>
<dbReference type="InterPro" id="IPR036034">
    <property type="entry name" value="PDZ_sf"/>
</dbReference>
<name>A0AAV3A5B7_PYXAD</name>
<dbReference type="PROSITE" id="PS50106">
    <property type="entry name" value="PDZ"/>
    <property type="match status" value="1"/>
</dbReference>
<organism evidence="12 13">
    <name type="scientific">Pyxicephalus adspersus</name>
    <name type="common">African bullfrog</name>
    <dbReference type="NCBI Taxonomy" id="30357"/>
    <lineage>
        <taxon>Eukaryota</taxon>
        <taxon>Metazoa</taxon>
        <taxon>Chordata</taxon>
        <taxon>Craniata</taxon>
        <taxon>Vertebrata</taxon>
        <taxon>Euteleostomi</taxon>
        <taxon>Amphibia</taxon>
        <taxon>Batrachia</taxon>
        <taxon>Anura</taxon>
        <taxon>Neobatrachia</taxon>
        <taxon>Ranoidea</taxon>
        <taxon>Pyxicephalidae</taxon>
        <taxon>Pyxicephalinae</taxon>
        <taxon>Pyxicephalus</taxon>
    </lineage>
</organism>
<dbReference type="Pfam" id="PF00595">
    <property type="entry name" value="PDZ"/>
    <property type="match status" value="1"/>
</dbReference>
<dbReference type="GO" id="GO:0005912">
    <property type="term" value="C:adherens junction"/>
    <property type="evidence" value="ECO:0007669"/>
    <property type="project" value="TreeGrafter"/>
</dbReference>
<feature type="coiled-coil region" evidence="8">
    <location>
        <begin position="1574"/>
        <end position="1604"/>
    </location>
</feature>
<feature type="compositionally biased region" description="Basic residues" evidence="9">
    <location>
        <begin position="534"/>
        <end position="547"/>
    </location>
</feature>
<feature type="compositionally biased region" description="Polar residues" evidence="9">
    <location>
        <begin position="1309"/>
        <end position="1332"/>
    </location>
</feature>
<dbReference type="CDD" id="cd06750">
    <property type="entry name" value="PDZ_shroom2_3_4-like"/>
    <property type="match status" value="1"/>
</dbReference>
<feature type="compositionally biased region" description="Polar residues" evidence="9">
    <location>
        <begin position="860"/>
        <end position="878"/>
    </location>
</feature>
<keyword evidence="8" id="KW-0175">Coiled coil</keyword>
<dbReference type="InterPro" id="IPR001478">
    <property type="entry name" value="PDZ"/>
</dbReference>
<feature type="compositionally biased region" description="Pro residues" evidence="9">
    <location>
        <begin position="592"/>
        <end position="601"/>
    </location>
</feature>
<dbReference type="Gene3D" id="6.10.250.3120">
    <property type="match status" value="1"/>
</dbReference>
<keyword evidence="3" id="KW-0217">Developmental protein</keyword>
<comment type="subcellular location">
    <subcellularLocation>
        <location evidence="1">Cytoplasm</location>
        <location evidence="1">Cytoskeleton</location>
    </subcellularLocation>
</comment>
<proteinExistence type="inferred from homology"/>
<feature type="domain" description="ASD2" evidence="11">
    <location>
        <begin position="1358"/>
        <end position="1659"/>
    </location>
</feature>
<dbReference type="InterPro" id="IPR014799">
    <property type="entry name" value="ASD2_dom"/>
</dbReference>
<dbReference type="PROSITE" id="PS51307">
    <property type="entry name" value="ASD2"/>
    <property type="match status" value="1"/>
</dbReference>
<feature type="region of interest" description="Disordered" evidence="9">
    <location>
        <begin position="490"/>
        <end position="552"/>
    </location>
</feature>
<feature type="region of interest" description="Disordered" evidence="9">
    <location>
        <begin position="235"/>
        <end position="295"/>
    </location>
</feature>
<keyword evidence="7" id="KW-0206">Cytoskeleton</keyword>
<keyword evidence="5" id="KW-0597">Phosphoprotein</keyword>
<feature type="compositionally biased region" description="Polar residues" evidence="9">
    <location>
        <begin position="370"/>
        <end position="381"/>
    </location>
</feature>
<feature type="region of interest" description="Disordered" evidence="9">
    <location>
        <begin position="358"/>
        <end position="385"/>
    </location>
</feature>
<dbReference type="FunFam" id="2.30.42.10:FF:000100">
    <property type="entry name" value="Shroom family member 2"/>
    <property type="match status" value="1"/>
</dbReference>
<comment type="similarity">
    <text evidence="2">Belongs to the shroom family.</text>
</comment>
<evidence type="ECO:0000313" key="12">
    <source>
        <dbReference type="EMBL" id="DBA21804.1"/>
    </source>
</evidence>
<feature type="compositionally biased region" description="Polar residues" evidence="9">
    <location>
        <begin position="1373"/>
        <end position="1386"/>
    </location>
</feature>
<feature type="compositionally biased region" description="Polar residues" evidence="9">
    <location>
        <begin position="504"/>
        <end position="513"/>
    </location>
</feature>
<reference evidence="12" key="1">
    <citation type="thesis" date="2020" institute="ProQuest LLC" country="789 East Eisenhower Parkway, Ann Arbor, MI, USA">
        <title>Comparative Genomics and Chromosome Evolution.</title>
        <authorList>
            <person name="Mudd A.B."/>
        </authorList>
    </citation>
    <scope>NUCLEOTIDE SEQUENCE</scope>
    <source>
        <strain evidence="12">1538</strain>
        <tissue evidence="12">Blood</tissue>
    </source>
</reference>
<dbReference type="GO" id="GO:0007015">
    <property type="term" value="P:actin filament organization"/>
    <property type="evidence" value="ECO:0007669"/>
    <property type="project" value="TreeGrafter"/>
</dbReference>
<dbReference type="PANTHER" id="PTHR15012">
    <property type="entry name" value="APICAL PROTEIN/SHROOM-RELATED"/>
    <property type="match status" value="1"/>
</dbReference>
<dbReference type="Proteomes" id="UP001181693">
    <property type="component" value="Unassembled WGS sequence"/>
</dbReference>
<dbReference type="Gene3D" id="2.30.42.10">
    <property type="match status" value="1"/>
</dbReference>
<keyword evidence="13" id="KW-1185">Reference proteome</keyword>
<feature type="region of interest" description="Disordered" evidence="9">
    <location>
        <begin position="711"/>
        <end position="741"/>
    </location>
</feature>
<sequence>MDNHGSVQSSQCIHVQLQGGAPWGFTLRGGLEHGEPLIISKIEDGGKAAKSEKMEVGDELVNINGTPLYGSRQEALILIKGSYKILKMIVRRRNVSVVRPHSWHLAKLSEVHPDVASMQYPADAFSLSWHSGCETSELPMQWNPLSRHCSTDKSSSIGSMESLDQPGQNYYEGTLSPIDPGMYQNKRDSAYSSFSASSNTSDYTVSARTEESSPINCMIRSTKQEDGRYLQTGQSALDPQEDVPSQKLAEHSKRPSLFSYDSNHLDIIKSPPQPPVRRDSLRASKNQMCSSEKRRASAPGETFYIPGKWSKDFPQLNISSCSQCQLAKDFCALHQKENLSSDQYYMLSSQADNILQNSDHPPCGDAGERNNCSDINRSQASDGDIESNKDVACYTVQKIRETFIKKTSFDLHKPEHHRSSQRESSSIKTVFRNDAKMAASDYCNESDNCNEENKINRKCNYSNYKGVQAATLQNTDINNCDLIANHGPYRSNGDLKETPPFQPGDSTGVQKSPKTLPDPDSGQLENAIPVKKPGSTRHRSAQMRRKSDRFATNLRNEIQNRKAQLQKSKGSSVLLCGEAVEERDEPVDCQPRPAPPPPPPKNKARLLEIKKAKTELFGNSDPPSQEKKESHGFEKNEVCNRLKEDIITTTNEIIPEDEEVCVAFRNKAANDWWRTSSLCASHRESPGYEENVVSQKATERSFDHSDRVLQQASNISQKTHSRRDERRISPSSQCTSPDTWGREKINMVDSTRHHEETRDSPVQEVHNSNKLWRTGSSQSICHNEPLAEAFPKNRPEDPNFSITQHSFGTQANANSAQKAEHLIEERSIADQRMVNYLEDRGVEKVRELKLQELEKSDATQCKASLQSPSFEDQVSQSKPHGARWTLSPARRPPPHSYFMKGSPPEVSNSNVEEAIPPITHMTEPNILMPFADRRRFFEDSSKGPPPAHHSMHMKANKNSFCSSLSDYSFPQVVAPDVRRHSVDHACHPLSPGRQESGLPCSEFCMSHVPEPPLCCNPNGHLADYLHSVSCSYRSCMFCSTDVCPALLKRNMSMSLHGYHCQHHHHHHHQWTRCNDCMCPNQHPSLEEGPAMHSDPWHLRKSMLQEVSLKEWNPQLKINRKCSQSVSELCQFNSGFHYPDPHKSCYEGDDQERPQYYRAASTYDLSCEHPFRPVDLPSAKDGLPQRGLLRDRSYSVNHLNLEHLAVRERQETPPVKQTEPSARPKKQGPPRPPPPNWEKYKGRRSSQESVKSVSALSRGQDLSDVSESNRNLEDARQRSQSLPMDKTFSQLVPSPQPVQGTGYGTEPSEMRSSPSGSQNRSLPVSPNQENSNECPEIPTDSLPHPSDFDQKFISDGAEEPEVADEGSLKDQPFCSKSSTMEQRSTNNPEKEHPPQLVDMFEGNFQRYEDDWSTDRESEISIPERYEFQPISPPPLYGATSPTSCTSYYNTSAAKAELLKKMKEMSDVQGKIEGMAGGEEEDTLTFKKMQLIDSISRKLSVLNEAQQGLQEDITANMMLGCELESLLKSLCKPNEYDKFRLFIGDLDKVVNLLLSLSGRLTRVESALNCSDPEPSVEEKLNLLEKKKQLTDQLEDAQELKAHVTRREQVVLETLSKYLNEDQLQDYQHYVKMTSALIVEQRELEDKIRLGEEQLRCLRESL</sequence>
<evidence type="ECO:0000256" key="8">
    <source>
        <dbReference type="SAM" id="Coils"/>
    </source>
</evidence>
<evidence type="ECO:0000259" key="10">
    <source>
        <dbReference type="PROSITE" id="PS50106"/>
    </source>
</evidence>
<dbReference type="InterPro" id="IPR027685">
    <property type="entry name" value="Shroom_fam"/>
</dbReference>
<feature type="compositionally biased region" description="Polar residues" evidence="9">
    <location>
        <begin position="729"/>
        <end position="738"/>
    </location>
</feature>
<evidence type="ECO:0000256" key="7">
    <source>
        <dbReference type="ARBA" id="ARBA00023212"/>
    </source>
</evidence>
<feature type="compositionally biased region" description="Polar residues" evidence="9">
    <location>
        <begin position="1246"/>
        <end position="1256"/>
    </location>
</feature>
<evidence type="ECO:0000256" key="2">
    <source>
        <dbReference type="ARBA" id="ARBA00006469"/>
    </source>
</evidence>
<dbReference type="SMART" id="SM00228">
    <property type="entry name" value="PDZ"/>
    <property type="match status" value="1"/>
</dbReference>
<gene>
    <name evidence="12" type="ORF">GDO54_018399</name>
</gene>